<feature type="transmembrane region" description="Helical" evidence="1">
    <location>
        <begin position="159"/>
        <end position="179"/>
    </location>
</feature>
<evidence type="ECO:0000313" key="3">
    <source>
        <dbReference type="Proteomes" id="UP000727993"/>
    </source>
</evidence>
<sequence length="228" mass="23621">MALAGGIAYLLTFVFSIPTLGMKAPLDDPSFVLGVGSSTSVVWAGLFDVLTGFAGIATAVALYPVIRRQSRRCSLGFLASRTLEAALLTVGALSLMSIVTLRLDGTGTPDTLVSIAHALLAFHDWAFLFGPGVMSPINALLLGTVMYRSGLVPRWIPALGLIGAPLGLASAAATLFGVWEQVSGPATLAMAPVAIWELSLGIYLTFKGFKPSPLTDEIVPSDACAVAA</sequence>
<gene>
    <name evidence="2" type="ORF">IPN02_03790</name>
</gene>
<evidence type="ECO:0000256" key="1">
    <source>
        <dbReference type="SAM" id="Phobius"/>
    </source>
</evidence>
<proteinExistence type="predicted"/>
<feature type="transmembrane region" description="Helical" evidence="1">
    <location>
        <begin position="185"/>
        <end position="206"/>
    </location>
</feature>
<keyword evidence="1" id="KW-1133">Transmembrane helix</keyword>
<dbReference type="EMBL" id="JADJZA010000001">
    <property type="protein sequence ID" value="MBK9295995.1"/>
    <property type="molecule type" value="Genomic_DNA"/>
</dbReference>
<reference evidence="2 3" key="1">
    <citation type="submission" date="2020-10" db="EMBL/GenBank/DDBJ databases">
        <title>Connecting structure to function with the recovery of over 1000 high-quality activated sludge metagenome-assembled genomes encoding full-length rRNA genes using long-read sequencing.</title>
        <authorList>
            <person name="Singleton C.M."/>
            <person name="Petriglieri F."/>
            <person name="Kristensen J.M."/>
            <person name="Kirkegaard R.H."/>
            <person name="Michaelsen T.Y."/>
            <person name="Andersen M.H."/>
            <person name="Karst S.M."/>
            <person name="Dueholm M.S."/>
            <person name="Nielsen P.H."/>
            <person name="Albertsen M."/>
        </authorList>
    </citation>
    <scope>NUCLEOTIDE SEQUENCE [LARGE SCALE GENOMIC DNA]</scope>
    <source>
        <strain evidence="2">Lyne_18-Q3-R50-59_MAXAC.006</strain>
    </source>
</reference>
<evidence type="ECO:0000313" key="2">
    <source>
        <dbReference type="EMBL" id="MBK9295995.1"/>
    </source>
</evidence>
<protein>
    <submittedName>
        <fullName evidence="2">DUF4386 domain-containing protein</fullName>
    </submittedName>
</protein>
<dbReference type="AlphaFoldDB" id="A0A936TEY3"/>
<feature type="transmembrane region" description="Helical" evidence="1">
    <location>
        <begin position="125"/>
        <end position="147"/>
    </location>
</feature>
<organism evidence="2 3">
    <name type="scientific">Candidatus Neomicrothrix subdominans</name>
    <dbReference type="NCBI Taxonomy" id="2954438"/>
    <lineage>
        <taxon>Bacteria</taxon>
        <taxon>Bacillati</taxon>
        <taxon>Actinomycetota</taxon>
        <taxon>Acidimicrobiia</taxon>
        <taxon>Acidimicrobiales</taxon>
        <taxon>Microthrixaceae</taxon>
        <taxon>Candidatus Neomicrothrix</taxon>
    </lineage>
</organism>
<keyword evidence="1" id="KW-0472">Membrane</keyword>
<dbReference type="Proteomes" id="UP000727993">
    <property type="component" value="Unassembled WGS sequence"/>
</dbReference>
<dbReference type="InterPro" id="IPR025495">
    <property type="entry name" value="DUF4386"/>
</dbReference>
<feature type="transmembrane region" description="Helical" evidence="1">
    <location>
        <begin position="40"/>
        <end position="65"/>
    </location>
</feature>
<name>A0A936TEY3_9ACTN</name>
<accession>A0A936TEY3</accession>
<dbReference type="Pfam" id="PF14329">
    <property type="entry name" value="DUF4386"/>
    <property type="match status" value="1"/>
</dbReference>
<feature type="transmembrane region" description="Helical" evidence="1">
    <location>
        <begin position="85"/>
        <end position="105"/>
    </location>
</feature>
<keyword evidence="1" id="KW-0812">Transmembrane</keyword>
<comment type="caution">
    <text evidence="2">The sequence shown here is derived from an EMBL/GenBank/DDBJ whole genome shotgun (WGS) entry which is preliminary data.</text>
</comment>